<sequence length="68" mass="7698">MAEDRRTGRGQKWKWWELGSWQGAARARRQSGSLAVDQKLVRELATGRFIAQAEDILLFGPPGVAWET</sequence>
<reference evidence="1 2" key="1">
    <citation type="submission" date="2019-08" db="EMBL/GenBank/DDBJ databases">
        <title>Archangium and Cystobacter genomes.</title>
        <authorList>
            <person name="Chen I.-C.K."/>
            <person name="Wielgoss S."/>
        </authorList>
    </citation>
    <scope>NUCLEOTIDE SEQUENCE [LARGE SCALE GENOMIC DNA]</scope>
    <source>
        <strain evidence="1 2">Cbm 6</strain>
    </source>
</reference>
<evidence type="ECO:0000313" key="2">
    <source>
        <dbReference type="Proteomes" id="UP001611383"/>
    </source>
</evidence>
<evidence type="ECO:0000313" key="1">
    <source>
        <dbReference type="EMBL" id="WNG48758.1"/>
    </source>
</evidence>
<dbReference type="EMBL" id="CP043494">
    <property type="protein sequence ID" value="WNG48758.1"/>
    <property type="molecule type" value="Genomic_DNA"/>
</dbReference>
<accession>A0ABY9X052</accession>
<keyword evidence="2" id="KW-1185">Reference proteome</keyword>
<organism evidence="1 2">
    <name type="scientific">Archangium minus</name>
    <dbReference type="NCBI Taxonomy" id="83450"/>
    <lineage>
        <taxon>Bacteria</taxon>
        <taxon>Pseudomonadati</taxon>
        <taxon>Myxococcota</taxon>
        <taxon>Myxococcia</taxon>
        <taxon>Myxococcales</taxon>
        <taxon>Cystobacterineae</taxon>
        <taxon>Archangiaceae</taxon>
        <taxon>Archangium</taxon>
    </lineage>
</organism>
<name>A0ABY9X052_9BACT</name>
<gene>
    <name evidence="1" type="ORF">F0U60_35055</name>
</gene>
<dbReference type="Proteomes" id="UP001611383">
    <property type="component" value="Chromosome"/>
</dbReference>
<proteinExistence type="predicted"/>
<protein>
    <submittedName>
        <fullName evidence="1">Uncharacterized protein</fullName>
    </submittedName>
</protein>